<dbReference type="Proteomes" id="UP000704762">
    <property type="component" value="Unassembled WGS sequence"/>
</dbReference>
<evidence type="ECO:0000256" key="1">
    <source>
        <dbReference type="SAM" id="Phobius"/>
    </source>
</evidence>
<name>A0ABS2RJU2_9ACTN</name>
<protein>
    <recommendedName>
        <fullName evidence="4">DUF4352 domain-containing protein</fullName>
    </recommendedName>
</protein>
<evidence type="ECO:0000313" key="2">
    <source>
        <dbReference type="EMBL" id="MBM7798933.1"/>
    </source>
</evidence>
<comment type="caution">
    <text evidence="2">The sequence shown here is derived from an EMBL/GenBank/DDBJ whole genome shotgun (WGS) entry which is preliminary data.</text>
</comment>
<reference evidence="2 3" key="1">
    <citation type="submission" date="2021-01" db="EMBL/GenBank/DDBJ databases">
        <title>Sequencing the genomes of 1000 actinobacteria strains.</title>
        <authorList>
            <person name="Klenk H.-P."/>
        </authorList>
    </citation>
    <scope>NUCLEOTIDE SEQUENCE [LARGE SCALE GENOMIC DNA]</scope>
    <source>
        <strain evidence="2 3">DSM 18662</strain>
    </source>
</reference>
<dbReference type="RefSeq" id="WP_204917423.1">
    <property type="nucleotide sequence ID" value="NZ_BAAAQP010000002.1"/>
</dbReference>
<keyword evidence="3" id="KW-1185">Reference proteome</keyword>
<keyword evidence="1" id="KW-0812">Transmembrane</keyword>
<evidence type="ECO:0008006" key="4">
    <source>
        <dbReference type="Google" id="ProtNLM"/>
    </source>
</evidence>
<keyword evidence="1" id="KW-1133">Transmembrane helix</keyword>
<proteinExistence type="predicted"/>
<keyword evidence="1" id="KW-0472">Membrane</keyword>
<organism evidence="2 3">
    <name type="scientific">Microlunatus panaciterrae</name>
    <dbReference type="NCBI Taxonomy" id="400768"/>
    <lineage>
        <taxon>Bacteria</taxon>
        <taxon>Bacillati</taxon>
        <taxon>Actinomycetota</taxon>
        <taxon>Actinomycetes</taxon>
        <taxon>Propionibacteriales</taxon>
        <taxon>Propionibacteriaceae</taxon>
        <taxon>Microlunatus</taxon>
    </lineage>
</organism>
<evidence type="ECO:0000313" key="3">
    <source>
        <dbReference type="Proteomes" id="UP000704762"/>
    </source>
</evidence>
<feature type="transmembrane region" description="Helical" evidence="1">
    <location>
        <begin position="12"/>
        <end position="34"/>
    </location>
</feature>
<gene>
    <name evidence="2" type="ORF">JOE57_001854</name>
</gene>
<accession>A0ABS2RJU2</accession>
<sequence>MSSLPERARAWLLAACAAMLVGIYLTVWTTYAAMHTESRYQQLAPGQTATTQGVSYRVLSLAQTRTLASSDGEDVPAPANTVFVVARVQVVVDDIKSDWFCKTDLVGPEGRTWENYDDYVQRTLPGYCDSAQMQSASPYVYEQIYQVPESFAGSLYGLGVEPYTGAPLMVISPAR</sequence>
<dbReference type="EMBL" id="JAFBCF010000001">
    <property type="protein sequence ID" value="MBM7798933.1"/>
    <property type="molecule type" value="Genomic_DNA"/>
</dbReference>